<accession>A0A3G2CE81</accession>
<keyword evidence="1" id="KW-0732">Signal</keyword>
<feature type="chain" id="PRO_5018198957" evidence="1">
    <location>
        <begin position="22"/>
        <end position="142"/>
    </location>
</feature>
<feature type="signal peptide" evidence="1">
    <location>
        <begin position="1"/>
        <end position="21"/>
    </location>
</feature>
<geneLocation type="plasmid" evidence="2">
    <name>pPM120-2</name>
</geneLocation>
<organism evidence="2">
    <name type="scientific">Serratia marcescens</name>
    <dbReference type="NCBI Taxonomy" id="615"/>
    <lineage>
        <taxon>Bacteria</taxon>
        <taxon>Pseudomonadati</taxon>
        <taxon>Pseudomonadota</taxon>
        <taxon>Gammaproteobacteria</taxon>
        <taxon>Enterobacterales</taxon>
        <taxon>Yersiniaceae</taxon>
        <taxon>Serratia</taxon>
    </lineage>
</organism>
<reference evidence="2" key="1">
    <citation type="submission" date="2018-06" db="EMBL/GenBank/DDBJ databases">
        <title>Sequence analysis of plasmid pPM120-2 from Serratia marcescens clinical isolate.</title>
        <authorList>
            <person name="Celejewski-Marciniak P."/>
            <person name="Wroblewska M."/>
        </authorList>
    </citation>
    <scope>NUCLEOTIDE SEQUENCE</scope>
    <source>
        <strain evidence="2">S120</strain>
        <plasmid evidence="2">pPM120-2</plasmid>
    </source>
</reference>
<name>A0A3G2CE81_SERMA</name>
<dbReference type="InterPro" id="IPR019106">
    <property type="entry name" value="T4SS_TrbC"/>
</dbReference>
<evidence type="ECO:0000256" key="1">
    <source>
        <dbReference type="SAM" id="SignalP"/>
    </source>
</evidence>
<proteinExistence type="predicted"/>
<dbReference type="InterPro" id="IPR014113">
    <property type="entry name" value="T4SS_TrbC_subgr"/>
</dbReference>
<dbReference type="AlphaFoldDB" id="A0A3G2CE81"/>
<dbReference type="NCBIfam" id="TIGR02742">
    <property type="entry name" value="TrbC_Ftype"/>
    <property type="match status" value="1"/>
</dbReference>
<dbReference type="Pfam" id="PF09673">
    <property type="entry name" value="TrbC_Ftype"/>
    <property type="match status" value="1"/>
</dbReference>
<gene>
    <name evidence="2" type="primary">trbC</name>
</gene>
<sequence>MEKKKLCCAVIFIMLPLFASAEGSPSYDDVQNEKAYFLSSSIPEKTLVALMQSAEKNQVPVYFRGLVSDSMEKTAKYIQYLSSKYGVSGVQIDPVRFSEYQINNVPAYVEKCGAKFDVVFGNVSIENSQMMIKKRGDCKTPS</sequence>
<keyword evidence="2" id="KW-0614">Plasmid</keyword>
<evidence type="ECO:0000313" key="2">
    <source>
        <dbReference type="EMBL" id="AYM50930.1"/>
    </source>
</evidence>
<protein>
    <submittedName>
        <fullName evidence="2">TrbC</fullName>
    </submittedName>
</protein>
<dbReference type="EMBL" id="MH569712">
    <property type="protein sequence ID" value="AYM50930.1"/>
    <property type="molecule type" value="Genomic_DNA"/>
</dbReference>